<keyword evidence="3 5" id="KW-0493">Microtubule</keyword>
<evidence type="ECO:0000313" key="9">
    <source>
        <dbReference type="EMBL" id="CAG7728777.1"/>
    </source>
</evidence>
<dbReference type="PROSITE" id="PS50294">
    <property type="entry name" value="WD_REPEATS_REGION"/>
    <property type="match status" value="5"/>
</dbReference>
<reference evidence="9" key="1">
    <citation type="submission" date="2021-06" db="EMBL/GenBank/DDBJ databases">
        <authorList>
            <person name="Hodson N. C."/>
            <person name="Mongue J. A."/>
            <person name="Jaron S. K."/>
        </authorList>
    </citation>
    <scope>NUCLEOTIDE SEQUENCE</scope>
</reference>
<comment type="subunit">
    <text evidence="5">Interacts with KATNA1. This interaction enhances the microtubule binding and severing activity of KATNA1 and also targets this activity to the centrosome.</text>
</comment>
<evidence type="ECO:0000256" key="5">
    <source>
        <dbReference type="HAMAP-Rule" id="MF_03022"/>
    </source>
</evidence>
<keyword evidence="2 5" id="KW-0963">Cytoplasm</keyword>
<accession>A0A8J2P7E7</accession>
<keyword evidence="5" id="KW-0498">Mitosis</keyword>
<dbReference type="GO" id="GO:0051301">
    <property type="term" value="P:cell division"/>
    <property type="evidence" value="ECO:0007669"/>
    <property type="project" value="UniProtKB-KW"/>
</dbReference>
<feature type="repeat" description="WD" evidence="6">
    <location>
        <begin position="148"/>
        <end position="189"/>
    </location>
</feature>
<dbReference type="GO" id="GO:0051013">
    <property type="term" value="P:microtubule severing"/>
    <property type="evidence" value="ECO:0007669"/>
    <property type="project" value="UniProtKB-UniRule"/>
</dbReference>
<keyword evidence="4 5" id="KW-0206">Cytoskeleton</keyword>
<evidence type="ECO:0000256" key="4">
    <source>
        <dbReference type="ARBA" id="ARBA00023212"/>
    </source>
</evidence>
<dbReference type="EMBL" id="CAJVCH010168385">
    <property type="protein sequence ID" value="CAG7728777.1"/>
    <property type="molecule type" value="Genomic_DNA"/>
</dbReference>
<dbReference type="GO" id="GO:0000922">
    <property type="term" value="C:spindle pole"/>
    <property type="evidence" value="ECO:0007669"/>
    <property type="project" value="UniProtKB-SubCell"/>
</dbReference>
<comment type="caution">
    <text evidence="9">The sequence shown here is derived from an EMBL/GenBank/DDBJ whole genome shotgun (WGS) entry which is preliminary data.</text>
</comment>
<keyword evidence="5" id="KW-0131">Cell cycle</keyword>
<comment type="function">
    <text evidence="5">Participates in a complex which severs microtubules in an ATP-dependent manner. May act to target the enzymatic subunit of this complex to sites of action such as the centrosome. Microtubule severing may promote rapid reorganization of cellular microtubule arrays and the release of microtubules from the centrosome following nucleation.</text>
</comment>
<feature type="repeat" description="WD" evidence="6">
    <location>
        <begin position="64"/>
        <end position="105"/>
    </location>
</feature>
<keyword evidence="10" id="KW-1185">Reference proteome</keyword>
<evidence type="ECO:0000256" key="2">
    <source>
        <dbReference type="ARBA" id="ARBA00022490"/>
    </source>
</evidence>
<dbReference type="OrthoDB" id="10251605at2759"/>
<dbReference type="CDD" id="cd00200">
    <property type="entry name" value="WD40"/>
    <property type="match status" value="1"/>
</dbReference>
<feature type="region of interest" description="Disordered" evidence="7">
    <location>
        <begin position="379"/>
        <end position="555"/>
    </location>
</feature>
<dbReference type="FunFam" id="2.130.10.10:FF:000462">
    <property type="entry name" value="Katanin p80 WD40 repeat-containing subunit B1"/>
    <property type="match status" value="1"/>
</dbReference>
<keyword evidence="5" id="KW-0132">Cell division</keyword>
<dbReference type="GO" id="GO:0007019">
    <property type="term" value="P:microtubule depolymerization"/>
    <property type="evidence" value="ECO:0007669"/>
    <property type="project" value="TreeGrafter"/>
</dbReference>
<dbReference type="Proteomes" id="UP000708208">
    <property type="component" value="Unassembled WGS sequence"/>
</dbReference>
<dbReference type="PANTHER" id="PTHR19845:SF0">
    <property type="entry name" value="KATANIN P80 WD40 REPEAT-CONTAINING SUBUNIT B1"/>
    <property type="match status" value="1"/>
</dbReference>
<dbReference type="PANTHER" id="PTHR19845">
    <property type="entry name" value="KATANIN P80 SUBUNIT"/>
    <property type="match status" value="1"/>
</dbReference>
<feature type="compositionally biased region" description="Low complexity" evidence="7">
    <location>
        <begin position="470"/>
        <end position="493"/>
    </location>
</feature>
<comment type="subcellular location">
    <subcellularLocation>
        <location evidence="1 5">Cytoplasm</location>
        <location evidence="1 5">Cytoskeleton</location>
    </subcellularLocation>
    <subcellularLocation>
        <location evidence="5">Cytoplasm</location>
    </subcellularLocation>
    <subcellularLocation>
        <location evidence="5">Cytoplasm</location>
        <location evidence="5">Cytoskeleton</location>
        <location evidence="5">Microtubule organizing center</location>
        <location evidence="5">Centrosome</location>
    </subcellularLocation>
    <subcellularLocation>
        <location evidence="5">Cytoplasm</location>
        <location evidence="5">Cytoskeleton</location>
        <location evidence="5">Spindle pole</location>
    </subcellularLocation>
    <subcellularLocation>
        <location evidence="5">Cytoplasm</location>
        <location evidence="5">Cytoskeleton</location>
        <location evidence="5">Spindle</location>
    </subcellularLocation>
    <text evidence="5">Predominantly cytoplasmic. Localized to the interphase centrosome and mitotic spindle poles.</text>
</comment>
<keyword evidence="6" id="KW-0853">WD repeat</keyword>
<dbReference type="GO" id="GO:0005813">
    <property type="term" value="C:centrosome"/>
    <property type="evidence" value="ECO:0007669"/>
    <property type="project" value="UniProtKB-SubCell"/>
</dbReference>
<dbReference type="InterPro" id="IPR028021">
    <property type="entry name" value="Katanin_C-terminal"/>
</dbReference>
<dbReference type="SMART" id="SM00320">
    <property type="entry name" value="WD40"/>
    <property type="match status" value="6"/>
</dbReference>
<feature type="compositionally biased region" description="Basic and acidic residues" evidence="7">
    <location>
        <begin position="424"/>
        <end position="443"/>
    </location>
</feature>
<feature type="repeat" description="WD" evidence="6">
    <location>
        <begin position="106"/>
        <end position="140"/>
    </location>
</feature>
<evidence type="ECO:0000256" key="7">
    <source>
        <dbReference type="SAM" id="MobiDB-lite"/>
    </source>
</evidence>
<dbReference type="PROSITE" id="PS00678">
    <property type="entry name" value="WD_REPEATS_1"/>
    <property type="match status" value="2"/>
</dbReference>
<dbReference type="HAMAP" id="MF_03022">
    <property type="entry name" value="Katanin_p80_B1"/>
    <property type="match status" value="1"/>
</dbReference>
<dbReference type="InterPro" id="IPR026962">
    <property type="entry name" value="KTNB1"/>
</dbReference>
<protein>
    <recommendedName>
        <fullName evidence="5">Katanin p80 WD40 repeat-containing subunit B1</fullName>
        <shortName evidence="5">Katanin p80 subunit B1</shortName>
    </recommendedName>
    <alternativeName>
        <fullName evidence="5">p80 katanin</fullName>
    </alternativeName>
</protein>
<dbReference type="InterPro" id="IPR019775">
    <property type="entry name" value="WD40_repeat_CS"/>
</dbReference>
<feature type="compositionally biased region" description="Polar residues" evidence="7">
    <location>
        <begin position="449"/>
        <end position="466"/>
    </location>
</feature>
<evidence type="ECO:0000259" key="8">
    <source>
        <dbReference type="Pfam" id="PF13925"/>
    </source>
</evidence>
<dbReference type="GO" id="GO:0005874">
    <property type="term" value="C:microtubule"/>
    <property type="evidence" value="ECO:0007669"/>
    <property type="project" value="UniProtKB-KW"/>
</dbReference>
<feature type="repeat" description="WD" evidence="6">
    <location>
        <begin position="21"/>
        <end position="63"/>
    </location>
</feature>
<name>A0A8J2P7E7_9HEXA</name>
<evidence type="ECO:0000256" key="6">
    <source>
        <dbReference type="PROSITE-ProRule" id="PRU00221"/>
    </source>
</evidence>
<feature type="compositionally biased region" description="Basic and acidic residues" evidence="7">
    <location>
        <begin position="407"/>
        <end position="417"/>
    </location>
</feature>
<comment type="similarity">
    <text evidence="5">Belongs to the WD repeat KATNB1 family.</text>
</comment>
<gene>
    <name evidence="5" type="primary">KATNB1</name>
    <name evidence="9" type="ORF">AFUS01_LOCUS17533</name>
</gene>
<sequence length="801" mass="88810">MLRGVLQNTVTGLLYMLTKEFPAHAANVNSVSLGHKSGRVLVTGGGDKKVNLWAVGKPNCIMSLSGHSTPVDCVQFSITEEHVCAGSQAGALKIWDLESARILRTLTGHRAGIKCVDFHPYGDLLASGSSDSAIKMWDIRKKGCIFGYKGHNSTVNSLKFSPDGQWIASGGDDNLVKIWDIRKGKVLYEFGDHNGPVTGVEFHPTHFLLASGSADRTVKFYDLETFTMVSSSLSDVPSVRCILFHPNGSCLFAASAEVLRVHGWDPPENYDSVPTSWSKIQDIAVSQDQLIGVSTQMTNVSIYVADLRRVVPVGCKSVRAAFNGGHSLRKTYTMEHSRELVESLDAMKASEESDSLPTDPEDDFQHEIKISSNFDQVFFPQRDLTRTPPPVPEEFSPPDDEPSSHSTDPETDAKSSPDFKYVTRRSEQRRIRGSREKALDISPRRSSVPAVNSHSQNNAYSNSGVRSHSPEYLSSSRQSSLSDDSSGPHSSRSVESYHIPQPEKMSPQSRPEPVRPAVESSNVRTNRREGYGNHQSSYTQVPPPFHPHPRSPERPLAQCQVKPMPKIPAPPSPHCAEDDPFIKTEYSKVQDDFVPIPLDKPSGLAIDDFLPKKSPIAFQGGLHVVDINESDVFSSLLREHQPLLTVLLARQRNLRIIYNIWQTKDVKTAVETAVNLHDVTVVVDLLGVLVLRPSIWNLDLCVALLPSILQLLQSRYEAHMTAGCNSLRLILKNFASVIKTNIESPIQTVGVDISREERYNKSMDCYKHLVAIRAFTLKRQTLQGKIGHAFRELHILLSNLD</sequence>
<dbReference type="GO" id="GO:0008352">
    <property type="term" value="C:katanin complex"/>
    <property type="evidence" value="ECO:0007669"/>
    <property type="project" value="InterPro"/>
</dbReference>
<dbReference type="InterPro" id="IPR001680">
    <property type="entry name" value="WD40_rpt"/>
</dbReference>
<dbReference type="Pfam" id="PF00400">
    <property type="entry name" value="WD40"/>
    <property type="match status" value="5"/>
</dbReference>
<dbReference type="PROSITE" id="PS50082">
    <property type="entry name" value="WD_REPEATS_2"/>
    <property type="match status" value="5"/>
</dbReference>
<evidence type="ECO:0000256" key="1">
    <source>
        <dbReference type="ARBA" id="ARBA00004245"/>
    </source>
</evidence>
<proteinExistence type="inferred from homology"/>
<dbReference type="GO" id="GO:0005737">
    <property type="term" value="C:cytoplasm"/>
    <property type="evidence" value="ECO:0007669"/>
    <property type="project" value="UniProtKB-SubCell"/>
</dbReference>
<feature type="repeat" description="WD" evidence="6">
    <location>
        <begin position="190"/>
        <end position="231"/>
    </location>
</feature>
<dbReference type="Pfam" id="PF13925">
    <property type="entry name" value="Katanin_con80"/>
    <property type="match status" value="1"/>
</dbReference>
<dbReference type="GO" id="GO:0008017">
    <property type="term" value="F:microtubule binding"/>
    <property type="evidence" value="ECO:0007669"/>
    <property type="project" value="UniProtKB-UniRule"/>
</dbReference>
<evidence type="ECO:0000313" key="10">
    <source>
        <dbReference type="Proteomes" id="UP000708208"/>
    </source>
</evidence>
<dbReference type="AlphaFoldDB" id="A0A8J2P7E7"/>
<organism evidence="9 10">
    <name type="scientific">Allacma fusca</name>
    <dbReference type="NCBI Taxonomy" id="39272"/>
    <lineage>
        <taxon>Eukaryota</taxon>
        <taxon>Metazoa</taxon>
        <taxon>Ecdysozoa</taxon>
        <taxon>Arthropoda</taxon>
        <taxon>Hexapoda</taxon>
        <taxon>Collembola</taxon>
        <taxon>Symphypleona</taxon>
        <taxon>Sminthuridae</taxon>
        <taxon>Allacma</taxon>
    </lineage>
</organism>
<evidence type="ECO:0000256" key="3">
    <source>
        <dbReference type="ARBA" id="ARBA00022701"/>
    </source>
</evidence>
<feature type="domain" description="Katanin p80 subunit C-terminal" evidence="8">
    <location>
        <begin position="638"/>
        <end position="797"/>
    </location>
</feature>